<feature type="DNA-binding region" description="HMG box" evidence="3">
    <location>
        <begin position="111"/>
        <end position="179"/>
    </location>
</feature>
<evidence type="ECO:0000256" key="2">
    <source>
        <dbReference type="ARBA" id="ARBA00023242"/>
    </source>
</evidence>
<keyword evidence="1 3" id="KW-0238">DNA-binding</keyword>
<dbReference type="Gene3D" id="1.10.30.10">
    <property type="entry name" value="High mobility group box domain"/>
    <property type="match status" value="1"/>
</dbReference>
<reference evidence="6 7" key="1">
    <citation type="journal article" date="2018" name="Mol. Biol. Evol.">
        <title>Broad Genomic Sampling Reveals a Smut Pathogenic Ancestry of the Fungal Clade Ustilaginomycotina.</title>
        <authorList>
            <person name="Kijpornyongpan T."/>
            <person name="Mondo S.J."/>
            <person name="Barry K."/>
            <person name="Sandor L."/>
            <person name="Lee J."/>
            <person name="Lipzen A."/>
            <person name="Pangilinan J."/>
            <person name="LaButti K."/>
            <person name="Hainaut M."/>
            <person name="Henrissat B."/>
            <person name="Grigoriev I.V."/>
            <person name="Spatafora J.W."/>
            <person name="Aime M.C."/>
        </authorList>
    </citation>
    <scope>NUCLEOTIDE SEQUENCE [LARGE SCALE GENOMIC DNA]</scope>
    <source>
        <strain evidence="6 7">MCA 5214</strain>
    </source>
</reference>
<dbReference type="InterPro" id="IPR036910">
    <property type="entry name" value="HMG_box_dom_sf"/>
</dbReference>
<dbReference type="CDD" id="cd22012">
    <property type="entry name" value="HMG-box_ABF2_IXR1-like_rpt2"/>
    <property type="match status" value="1"/>
</dbReference>
<feature type="compositionally biased region" description="Polar residues" evidence="4">
    <location>
        <begin position="27"/>
        <end position="43"/>
    </location>
</feature>
<dbReference type="GeneID" id="37029267"/>
<evidence type="ECO:0000256" key="1">
    <source>
        <dbReference type="ARBA" id="ARBA00023125"/>
    </source>
</evidence>
<dbReference type="EMBL" id="KZ819677">
    <property type="protein sequence ID" value="PWN25218.1"/>
    <property type="molecule type" value="Genomic_DNA"/>
</dbReference>
<feature type="compositionally biased region" description="Basic residues" evidence="4">
    <location>
        <begin position="93"/>
        <end position="103"/>
    </location>
</feature>
<accession>A0A316UK89</accession>
<evidence type="ECO:0000313" key="7">
    <source>
        <dbReference type="Proteomes" id="UP000245884"/>
    </source>
</evidence>
<dbReference type="Proteomes" id="UP000245884">
    <property type="component" value="Unassembled WGS sequence"/>
</dbReference>
<dbReference type="PANTHER" id="PTHR46040:SF3">
    <property type="entry name" value="HIGH MOBILITY GROUP PROTEIN 2"/>
    <property type="match status" value="1"/>
</dbReference>
<evidence type="ECO:0000313" key="6">
    <source>
        <dbReference type="EMBL" id="PWN25218.1"/>
    </source>
</evidence>
<dbReference type="GO" id="GO:0010468">
    <property type="term" value="P:regulation of gene expression"/>
    <property type="evidence" value="ECO:0007669"/>
    <property type="project" value="TreeGrafter"/>
</dbReference>
<protein>
    <recommendedName>
        <fullName evidence="5">HMG box domain-containing protein</fullName>
    </recommendedName>
</protein>
<dbReference type="GO" id="GO:0005634">
    <property type="term" value="C:nucleus"/>
    <property type="evidence" value="ECO:0007669"/>
    <property type="project" value="UniProtKB-UniRule"/>
</dbReference>
<feature type="domain" description="HMG box" evidence="5">
    <location>
        <begin position="111"/>
        <end position="179"/>
    </location>
</feature>
<keyword evidence="7" id="KW-1185">Reference proteome</keyword>
<dbReference type="GO" id="GO:0003677">
    <property type="term" value="F:DNA binding"/>
    <property type="evidence" value="ECO:0007669"/>
    <property type="project" value="UniProtKB-UniRule"/>
</dbReference>
<name>A0A316UK89_9BASI</name>
<dbReference type="Pfam" id="PF00505">
    <property type="entry name" value="HMG_box"/>
    <property type="match status" value="1"/>
</dbReference>
<dbReference type="AlphaFoldDB" id="A0A316UK89"/>
<keyword evidence="2 3" id="KW-0539">Nucleus</keyword>
<proteinExistence type="predicted"/>
<dbReference type="SMART" id="SM00398">
    <property type="entry name" value="HMG"/>
    <property type="match status" value="1"/>
</dbReference>
<feature type="compositionally biased region" description="Basic and acidic residues" evidence="4">
    <location>
        <begin position="154"/>
        <end position="179"/>
    </location>
</feature>
<dbReference type="OrthoDB" id="1919336at2759"/>
<evidence type="ECO:0000256" key="3">
    <source>
        <dbReference type="PROSITE-ProRule" id="PRU00267"/>
    </source>
</evidence>
<feature type="compositionally biased region" description="Acidic residues" evidence="4">
    <location>
        <begin position="190"/>
        <end position="205"/>
    </location>
</feature>
<organism evidence="6 7">
    <name type="scientific">Jaminaea rosea</name>
    <dbReference type="NCBI Taxonomy" id="1569628"/>
    <lineage>
        <taxon>Eukaryota</taxon>
        <taxon>Fungi</taxon>
        <taxon>Dikarya</taxon>
        <taxon>Basidiomycota</taxon>
        <taxon>Ustilaginomycotina</taxon>
        <taxon>Exobasidiomycetes</taxon>
        <taxon>Microstromatales</taxon>
        <taxon>Microstromatales incertae sedis</taxon>
        <taxon>Jaminaea</taxon>
    </lineage>
</organism>
<feature type="region of interest" description="Disordered" evidence="4">
    <location>
        <begin position="1"/>
        <end position="121"/>
    </location>
</feature>
<evidence type="ECO:0000256" key="4">
    <source>
        <dbReference type="SAM" id="MobiDB-lite"/>
    </source>
</evidence>
<gene>
    <name evidence="6" type="ORF">BDZ90DRAFT_243793</name>
</gene>
<dbReference type="InterPro" id="IPR051965">
    <property type="entry name" value="ChromReg_NeuronalGeneExpr"/>
</dbReference>
<dbReference type="SUPFAM" id="SSF47095">
    <property type="entry name" value="HMG-box"/>
    <property type="match status" value="1"/>
</dbReference>
<feature type="region of interest" description="Disordered" evidence="4">
    <location>
        <begin position="154"/>
        <end position="280"/>
    </location>
</feature>
<dbReference type="RefSeq" id="XP_025359830.1">
    <property type="nucleotide sequence ID" value="XM_025507444.1"/>
</dbReference>
<evidence type="ECO:0000259" key="5">
    <source>
        <dbReference type="PROSITE" id="PS50118"/>
    </source>
</evidence>
<feature type="compositionally biased region" description="Basic residues" evidence="4">
    <location>
        <begin position="223"/>
        <end position="233"/>
    </location>
</feature>
<sequence length="280" mass="30074">MDGSFGFPSTQQWPTGGLFESPEVQAARSQAFESLQRLSNQLRDASHHVEALSRAISRPNLPNGSPMAAGASSKSAPANQDSDDGLSPAEKKKMSKRAKKMARKAADPNAPKRPPSAYLVFQNEVRGDMRKRHPDLPYGELLGKVSEAWKALPEADKKIYQDNTDEEMRKWKEEKETREGNAGAAAAGGEADELADEDNDDEEAGDATTAEAQLLADAVSKEKTKKKPGRKSKATLEAEQASPATPAKAAAAAADESTVSASGKKRKGEADKDKKKKSKK</sequence>
<dbReference type="PROSITE" id="PS50118">
    <property type="entry name" value="HMG_BOX_2"/>
    <property type="match status" value="1"/>
</dbReference>
<dbReference type="InterPro" id="IPR009071">
    <property type="entry name" value="HMG_box_dom"/>
</dbReference>
<feature type="compositionally biased region" description="Low complexity" evidence="4">
    <location>
        <begin position="238"/>
        <end position="262"/>
    </location>
</feature>
<dbReference type="STRING" id="1569628.A0A316UK89"/>
<dbReference type="PANTHER" id="PTHR46040">
    <property type="entry name" value="HIGH MOBILITY GROUP PROTEIN 2"/>
    <property type="match status" value="1"/>
</dbReference>
<feature type="compositionally biased region" description="Low complexity" evidence="4">
    <location>
        <begin position="180"/>
        <end position="189"/>
    </location>
</feature>